<evidence type="ECO:0000256" key="17">
    <source>
        <dbReference type="HAMAP-Rule" id="MF_01965"/>
    </source>
</evidence>
<comment type="catalytic activity">
    <reaction evidence="15 17 18">
        <text>(6S)-NADHX + ADP = AMP + phosphate + NADH + H(+)</text>
        <dbReference type="Rhea" id="RHEA:32223"/>
        <dbReference type="ChEBI" id="CHEBI:15378"/>
        <dbReference type="ChEBI" id="CHEBI:43474"/>
        <dbReference type="ChEBI" id="CHEBI:57945"/>
        <dbReference type="ChEBI" id="CHEBI:64074"/>
        <dbReference type="ChEBI" id="CHEBI:456215"/>
        <dbReference type="ChEBI" id="CHEBI:456216"/>
        <dbReference type="EC" id="4.2.1.136"/>
    </reaction>
</comment>
<comment type="similarity">
    <text evidence="4 18">In the C-terminal section; belongs to the NnrD/CARKD family.</text>
</comment>
<dbReference type="KEGG" id="dpt:Deipr_0584"/>
<keyword evidence="8 17" id="KW-0521">NADP</keyword>
<dbReference type="PIRSF" id="PIRSF017184">
    <property type="entry name" value="Nnr"/>
    <property type="match status" value="1"/>
</dbReference>
<comment type="function">
    <text evidence="14 18">Bifunctional enzyme that catalyzes the epimerization of the S- and R-forms of NAD(P)HX and the dehydration of the S-form of NAD(P)HX at the expense of ADP, which is converted to AMP. This allows the repair of both epimers of NAD(P)HX, a damaged form of NAD(P)H that is a result of enzymatic or heat-dependent hydration.</text>
</comment>
<feature type="binding site" evidence="17">
    <location>
        <position position="430"/>
    </location>
    <ligand>
        <name>(6S)-NADPHX</name>
        <dbReference type="ChEBI" id="CHEBI:64076"/>
    </ligand>
</feature>
<dbReference type="InterPro" id="IPR030677">
    <property type="entry name" value="Nnr"/>
</dbReference>
<feature type="binding site" evidence="17">
    <location>
        <position position="319"/>
    </location>
    <ligand>
        <name>(6S)-NADPHX</name>
        <dbReference type="ChEBI" id="CHEBI:64076"/>
    </ligand>
</feature>
<evidence type="ECO:0000259" key="20">
    <source>
        <dbReference type="PROSITE" id="PS51385"/>
    </source>
</evidence>
<feature type="binding site" evidence="17">
    <location>
        <position position="364"/>
    </location>
    <ligand>
        <name>(6S)-NADPHX</name>
        <dbReference type="ChEBI" id="CHEBI:64076"/>
    </ligand>
</feature>
<dbReference type="PANTHER" id="PTHR12592:SF0">
    <property type="entry name" value="ATP-DEPENDENT (S)-NAD(P)H-HYDRATE DEHYDRATASE"/>
    <property type="match status" value="1"/>
</dbReference>
<evidence type="ECO:0000256" key="11">
    <source>
        <dbReference type="ARBA" id="ARBA00023235"/>
    </source>
</evidence>
<feature type="binding site" evidence="17">
    <location>
        <position position="429"/>
    </location>
    <ligand>
        <name>AMP</name>
        <dbReference type="ChEBI" id="CHEBI:456215"/>
    </ligand>
</feature>
<feature type="binding site" evidence="17">
    <location>
        <begin position="401"/>
        <end position="405"/>
    </location>
    <ligand>
        <name>AMP</name>
        <dbReference type="ChEBI" id="CHEBI:456215"/>
    </ligand>
</feature>
<dbReference type="OrthoDB" id="9806925at2"/>
<evidence type="ECO:0000256" key="12">
    <source>
        <dbReference type="ARBA" id="ARBA00023239"/>
    </source>
</evidence>
<dbReference type="InterPro" id="IPR004443">
    <property type="entry name" value="YjeF_N_dom"/>
</dbReference>
<dbReference type="GO" id="GO:0052855">
    <property type="term" value="F:ADP-dependent NAD(P)H-hydrate dehydratase activity"/>
    <property type="evidence" value="ECO:0007669"/>
    <property type="project" value="UniProtKB-UniRule"/>
</dbReference>
<evidence type="ECO:0000256" key="15">
    <source>
        <dbReference type="ARBA" id="ARBA00048238"/>
    </source>
</evidence>
<keyword evidence="22" id="KW-1185">Reference proteome</keyword>
<evidence type="ECO:0000256" key="7">
    <source>
        <dbReference type="ARBA" id="ARBA00022840"/>
    </source>
</evidence>
<keyword evidence="11 18" id="KW-0413">Isomerase</keyword>
<protein>
    <recommendedName>
        <fullName evidence="17">ADP-dependent (S)-NAD(P)H-hydrate dehydratase</fullName>
        <ecNumber evidence="17">4.2.1.136</ecNumber>
    </recommendedName>
    <alternativeName>
        <fullName evidence="17">ADP-dependent NAD(P)HX dehydratase</fullName>
    </alternativeName>
</protein>
<dbReference type="Pfam" id="PF03853">
    <property type="entry name" value="YjeF_N"/>
    <property type="match status" value="1"/>
</dbReference>
<keyword evidence="7 17" id="KW-0067">ATP-binding</keyword>
<comment type="function">
    <text evidence="17">Catalyzes the dehydration of the S-form of NAD(P)HX at the expense of ADP, which is converted to AMP. Together with NAD(P)HX epimerase, which catalyzes the epimerization of the S- and R-forms, the enzyme allows the repair of both epimers of NAD(P)HX, a damaged form of NAD(P)H that is a result of enzymatic or heat-dependent hydration.</text>
</comment>
<dbReference type="PROSITE" id="PS51385">
    <property type="entry name" value="YJEF_N"/>
    <property type="match status" value="1"/>
</dbReference>
<reference evidence="22" key="1">
    <citation type="submission" date="2011-02" db="EMBL/GenBank/DDBJ databases">
        <title>The complete sequence of chromosome of Deinococcus proteolyticus DSM 20540.</title>
        <authorList>
            <consortium name="US DOE Joint Genome Institute (JGI-PGF)"/>
            <person name="Lucas S."/>
            <person name="Copeland A."/>
            <person name="Lapidus A."/>
            <person name="Bruce D."/>
            <person name="Goodwin L."/>
            <person name="Pitluck S."/>
            <person name="Kyrpides N."/>
            <person name="Mavromatis K."/>
            <person name="Pagani I."/>
            <person name="Ivanova N."/>
            <person name="Ovchinnikova G."/>
            <person name="Zeytun A."/>
            <person name="Detter J.C."/>
            <person name="Han C."/>
            <person name="Land M."/>
            <person name="Hauser L."/>
            <person name="Markowitz V."/>
            <person name="Cheng J.-F."/>
            <person name="Hugenholtz P."/>
            <person name="Woyke T."/>
            <person name="Wu D."/>
            <person name="Pukall R."/>
            <person name="Steenblock K."/>
            <person name="Brambilla E."/>
            <person name="Klenk H.-P."/>
            <person name="Eisen J.A."/>
        </authorList>
    </citation>
    <scope>NUCLEOTIDE SEQUENCE [LARGE SCALE GENOMIC DNA]</scope>
    <source>
        <strain evidence="22">ATCC 35074 / DSM 20540 / JCM 6276 / NBRC 101906 / NCIMB 13154 / VKM Ac-1939 / CCM 2703 / MRP</strain>
    </source>
</reference>
<comment type="catalytic activity">
    <reaction evidence="16 17 18">
        <text>(6S)-NADPHX + ADP = AMP + phosphate + NADPH + H(+)</text>
        <dbReference type="Rhea" id="RHEA:32235"/>
        <dbReference type="ChEBI" id="CHEBI:15378"/>
        <dbReference type="ChEBI" id="CHEBI:43474"/>
        <dbReference type="ChEBI" id="CHEBI:57783"/>
        <dbReference type="ChEBI" id="CHEBI:64076"/>
        <dbReference type="ChEBI" id="CHEBI:456215"/>
        <dbReference type="ChEBI" id="CHEBI:456216"/>
        <dbReference type="EC" id="4.2.1.136"/>
    </reaction>
</comment>
<keyword evidence="9 18" id="KW-0630">Potassium</keyword>
<feature type="domain" description="YjeF N-terminal" evidence="20">
    <location>
        <begin position="11"/>
        <end position="217"/>
    </location>
</feature>
<organism evidence="21 22">
    <name type="scientific">Deinococcus proteolyticus (strain ATCC 35074 / DSM 20540 / JCM 6276 / NBRC 101906 / NCIMB 13154 / VKM Ac-1939 / CCM 2703 / MRP)</name>
    <dbReference type="NCBI Taxonomy" id="693977"/>
    <lineage>
        <taxon>Bacteria</taxon>
        <taxon>Thermotogati</taxon>
        <taxon>Deinococcota</taxon>
        <taxon>Deinococci</taxon>
        <taxon>Deinococcales</taxon>
        <taxon>Deinococcaceae</taxon>
        <taxon>Deinococcus</taxon>
    </lineage>
</organism>
<dbReference type="InterPro" id="IPR017953">
    <property type="entry name" value="Carbohydrate_kinase_pred_CS"/>
</dbReference>
<dbReference type="InterPro" id="IPR036652">
    <property type="entry name" value="YjeF_N_dom_sf"/>
</dbReference>
<evidence type="ECO:0000256" key="8">
    <source>
        <dbReference type="ARBA" id="ARBA00022857"/>
    </source>
</evidence>
<evidence type="ECO:0000256" key="10">
    <source>
        <dbReference type="ARBA" id="ARBA00023027"/>
    </source>
</evidence>
<comment type="similarity">
    <text evidence="3 18">In the N-terminal section; belongs to the NnrE/AIBP family.</text>
</comment>
<name>F0RKX3_DEIPM</name>
<dbReference type="EMBL" id="CP002536">
    <property type="protein sequence ID" value="ADY25746.1"/>
    <property type="molecule type" value="Genomic_DNA"/>
</dbReference>
<evidence type="ECO:0000313" key="22">
    <source>
        <dbReference type="Proteomes" id="UP000007718"/>
    </source>
</evidence>
<dbReference type="InterPro" id="IPR000631">
    <property type="entry name" value="CARKD"/>
</dbReference>
<dbReference type="Proteomes" id="UP000007718">
    <property type="component" value="Chromosome"/>
</dbReference>
<evidence type="ECO:0000256" key="4">
    <source>
        <dbReference type="ARBA" id="ARBA00009524"/>
    </source>
</evidence>
<dbReference type="PROSITE" id="PS51383">
    <property type="entry name" value="YJEF_C_3"/>
    <property type="match status" value="1"/>
</dbReference>
<comment type="subunit">
    <text evidence="17">Homotetramer.</text>
</comment>
<dbReference type="SUPFAM" id="SSF64153">
    <property type="entry name" value="YjeF N-terminal domain-like"/>
    <property type="match status" value="1"/>
</dbReference>
<evidence type="ECO:0000256" key="3">
    <source>
        <dbReference type="ARBA" id="ARBA00006001"/>
    </source>
</evidence>
<accession>F0RKX3</accession>
<dbReference type="eggNOG" id="COG0062">
    <property type="taxonomic scope" value="Bacteria"/>
</dbReference>
<sequence>MTEHVFTAAGIRALDVRLDAAGLLELAMEEAGRASAAALLDLAAGRPGPLALLAGGGANGGDALVAARHLHAAGREVQVLAAPGTHPLTQRNRERLAAVGVEVQRLSAAAVRALPPVAAWADGLLGTGVSGELRGELAGAVQALNARAGQGSGEPVLALDLPSGLPADRASAPPLTVQATRTLALSGYKPAHLFGEAAERCGPVALARLAVPPAWADAEAKATRPSDTELGAWLPRRTASTHKGTAGRVWVVGGSAGMEGAPAMAGVGALRAGAGLVTLHSEAELPLPMPELMRTRHADLGAWLAREQPRPDALALALGMGLGPQAPALARVALSWNIPTVLDADALQPELSGLGHSRCLWTPHPGEAARLLECTVAEVTADPLSAAATLQQRYGGVVVLKGGPSVVAWAGGLSVSRGGHPGMASAGMGDTLAGILAALLAAGMDSRQAAQAGVRLHARAGERAAQRFGYGLSASDVAAELGGAWADLSGPV</sequence>
<dbReference type="GO" id="GO:0046496">
    <property type="term" value="P:nicotinamide nucleotide metabolic process"/>
    <property type="evidence" value="ECO:0007669"/>
    <property type="project" value="UniProtKB-UniRule"/>
</dbReference>
<dbReference type="AlphaFoldDB" id="F0RKX3"/>
<evidence type="ECO:0000256" key="16">
    <source>
        <dbReference type="ARBA" id="ARBA00049209"/>
    </source>
</evidence>
<dbReference type="GO" id="GO:0110051">
    <property type="term" value="P:metabolite repair"/>
    <property type="evidence" value="ECO:0007669"/>
    <property type="project" value="TreeGrafter"/>
</dbReference>
<evidence type="ECO:0000259" key="19">
    <source>
        <dbReference type="PROSITE" id="PS51383"/>
    </source>
</evidence>
<dbReference type="PANTHER" id="PTHR12592">
    <property type="entry name" value="ATP-DEPENDENT (S)-NAD(P)H-HYDRATE DEHYDRATASE FAMILY MEMBER"/>
    <property type="match status" value="1"/>
</dbReference>
<evidence type="ECO:0000256" key="9">
    <source>
        <dbReference type="ARBA" id="ARBA00022958"/>
    </source>
</evidence>
<evidence type="ECO:0000256" key="2">
    <source>
        <dbReference type="ARBA" id="ARBA00000909"/>
    </source>
</evidence>
<comment type="catalytic activity">
    <reaction evidence="1 18">
        <text>(6R)-NADHX = (6S)-NADHX</text>
        <dbReference type="Rhea" id="RHEA:32215"/>
        <dbReference type="ChEBI" id="CHEBI:64074"/>
        <dbReference type="ChEBI" id="CHEBI:64075"/>
        <dbReference type="EC" id="5.1.99.6"/>
    </reaction>
</comment>
<dbReference type="RefSeq" id="WP_013614355.1">
    <property type="nucleotide sequence ID" value="NC_015161.1"/>
</dbReference>
<reference evidence="21 22" key="2">
    <citation type="journal article" date="2012" name="Stand. Genomic Sci.">
        <title>Complete genome sequence of the orange-red pigmented, radioresistant Deinococcus proteolyticus type strain (MRP(T)).</title>
        <authorList>
            <person name="Copeland A."/>
            <person name="Zeytun A."/>
            <person name="Yassawong M."/>
            <person name="Nolan M."/>
            <person name="Lucas S."/>
            <person name="Hammon N."/>
            <person name="Deshpande S."/>
            <person name="Cheng J.F."/>
            <person name="Han C."/>
            <person name="Tapia R."/>
            <person name="Goodwin L.A."/>
            <person name="Pitluck S."/>
            <person name="Mavromatis K."/>
            <person name="Liolios K."/>
            <person name="Pagani I."/>
            <person name="Ivanova N."/>
            <person name="Mikhailova N."/>
            <person name="Pati A."/>
            <person name="Chen A."/>
            <person name="Palaniappan K."/>
            <person name="Land M."/>
            <person name="Hauser L."/>
            <person name="Jeffries C.D."/>
            <person name="Brambilla E.M."/>
            <person name="Rohde M."/>
            <person name="Sikorski J."/>
            <person name="Pukall R."/>
            <person name="Goker M."/>
            <person name="Detter J.C."/>
            <person name="Woyke T."/>
            <person name="Bristow J."/>
            <person name="Eisen J.A."/>
            <person name="Markowitz V."/>
            <person name="Hugenholtz P."/>
            <person name="Kyrpides N.C."/>
            <person name="Klenk H.P."/>
            <person name="Lapidus A."/>
        </authorList>
    </citation>
    <scope>NUCLEOTIDE SEQUENCE [LARGE SCALE GENOMIC DNA]</scope>
    <source>
        <strain evidence="22">ATCC 35074 / DSM 20540 / JCM 6276 / NBRC 101906 / NCIMB 13154 / VKM Ac-1939 / CCM 2703 / MRP</strain>
    </source>
</reference>
<dbReference type="PROSITE" id="PS01050">
    <property type="entry name" value="YJEF_C_2"/>
    <property type="match status" value="1"/>
</dbReference>
<keyword evidence="5 18" id="KW-0479">Metal-binding</keyword>
<dbReference type="STRING" id="693977.Deipr_0584"/>
<dbReference type="InterPro" id="IPR029056">
    <property type="entry name" value="Ribokinase-like"/>
</dbReference>
<proteinExistence type="inferred from homology"/>
<dbReference type="HAMAP" id="MF_01965">
    <property type="entry name" value="NADHX_dehydratase"/>
    <property type="match status" value="1"/>
</dbReference>
<keyword evidence="10 17" id="KW-0520">NAD</keyword>
<comment type="catalytic activity">
    <reaction evidence="2 18">
        <text>(6R)-NADPHX = (6S)-NADPHX</text>
        <dbReference type="Rhea" id="RHEA:32227"/>
        <dbReference type="ChEBI" id="CHEBI:64076"/>
        <dbReference type="ChEBI" id="CHEBI:64077"/>
        <dbReference type="EC" id="5.1.99.6"/>
    </reaction>
</comment>
<dbReference type="HOGENOM" id="CLU_024853_4_3_0"/>
<comment type="cofactor">
    <cofactor evidence="18">
        <name>K(+)</name>
        <dbReference type="ChEBI" id="CHEBI:29103"/>
    </cofactor>
    <text evidence="18">Binds 1 potassium ion per subunit.</text>
</comment>
<dbReference type="SUPFAM" id="SSF53613">
    <property type="entry name" value="Ribokinase-like"/>
    <property type="match status" value="1"/>
</dbReference>
<dbReference type="GO" id="GO:0046872">
    <property type="term" value="F:metal ion binding"/>
    <property type="evidence" value="ECO:0007669"/>
    <property type="project" value="UniProtKB-UniRule"/>
</dbReference>
<keyword evidence="13" id="KW-0511">Multifunctional enzyme</keyword>
<evidence type="ECO:0000256" key="18">
    <source>
        <dbReference type="PIRNR" id="PIRNR017184"/>
    </source>
</evidence>
<evidence type="ECO:0000256" key="14">
    <source>
        <dbReference type="ARBA" id="ARBA00025153"/>
    </source>
</evidence>
<dbReference type="CDD" id="cd01171">
    <property type="entry name" value="YXKO-related"/>
    <property type="match status" value="1"/>
</dbReference>
<dbReference type="GO" id="GO:0005524">
    <property type="term" value="F:ATP binding"/>
    <property type="evidence" value="ECO:0007669"/>
    <property type="project" value="UniProtKB-UniRule"/>
</dbReference>
<dbReference type="NCBIfam" id="TIGR00196">
    <property type="entry name" value="yjeF_cterm"/>
    <property type="match status" value="1"/>
</dbReference>
<dbReference type="Pfam" id="PF01256">
    <property type="entry name" value="Carb_kinase"/>
    <property type="match status" value="1"/>
</dbReference>
<gene>
    <name evidence="17" type="primary">nnrD</name>
    <name evidence="21" type="ordered locus">Deipr_0584</name>
</gene>
<evidence type="ECO:0000256" key="13">
    <source>
        <dbReference type="ARBA" id="ARBA00023268"/>
    </source>
</evidence>
<evidence type="ECO:0000256" key="5">
    <source>
        <dbReference type="ARBA" id="ARBA00022723"/>
    </source>
</evidence>
<dbReference type="Gene3D" id="3.40.1190.20">
    <property type="match status" value="1"/>
</dbReference>
<feature type="binding site" evidence="17">
    <location>
        <position position="261"/>
    </location>
    <ligand>
        <name>(6S)-NADPHX</name>
        <dbReference type="ChEBI" id="CHEBI:64076"/>
    </ligand>
</feature>
<dbReference type="Gene3D" id="3.40.50.10260">
    <property type="entry name" value="YjeF N-terminal domain"/>
    <property type="match status" value="1"/>
</dbReference>
<evidence type="ECO:0000256" key="6">
    <source>
        <dbReference type="ARBA" id="ARBA00022741"/>
    </source>
</evidence>
<feature type="domain" description="YjeF C-terminal" evidence="19">
    <location>
        <begin position="226"/>
        <end position="488"/>
    </location>
</feature>
<evidence type="ECO:0000313" key="21">
    <source>
        <dbReference type="EMBL" id="ADY25746.1"/>
    </source>
</evidence>
<dbReference type="eggNOG" id="COG0063">
    <property type="taxonomic scope" value="Bacteria"/>
</dbReference>
<comment type="similarity">
    <text evidence="17">Belongs to the NnrD/CARKD family.</text>
</comment>
<evidence type="ECO:0000256" key="1">
    <source>
        <dbReference type="ARBA" id="ARBA00000013"/>
    </source>
</evidence>
<keyword evidence="12 17" id="KW-0456">Lyase</keyword>
<comment type="cofactor">
    <cofactor evidence="17">
        <name>Mg(2+)</name>
        <dbReference type="ChEBI" id="CHEBI:18420"/>
    </cofactor>
</comment>
<dbReference type="EC" id="4.2.1.136" evidence="17"/>
<keyword evidence="6 17" id="KW-0547">Nucleotide-binding</keyword>
<dbReference type="GO" id="GO:0052856">
    <property type="term" value="F:NAD(P)HX epimerase activity"/>
    <property type="evidence" value="ECO:0007669"/>
    <property type="project" value="UniProtKB-EC"/>
</dbReference>